<proteinExistence type="inferred from homology"/>
<dbReference type="Pfam" id="PF13561">
    <property type="entry name" value="adh_short_C2"/>
    <property type="match status" value="1"/>
</dbReference>
<dbReference type="InterPro" id="IPR002347">
    <property type="entry name" value="SDR_fam"/>
</dbReference>
<reference evidence="2 3" key="1">
    <citation type="submission" date="2020-08" db="EMBL/GenBank/DDBJ databases">
        <title>Genomic Encyclopedia of Type Strains, Phase IV (KMG-IV): sequencing the most valuable type-strain genomes for metagenomic binning, comparative biology and taxonomic classification.</title>
        <authorList>
            <person name="Goeker M."/>
        </authorList>
    </citation>
    <scope>NUCLEOTIDE SEQUENCE [LARGE SCALE GENOMIC DNA]</scope>
    <source>
        <strain evidence="2 3">DSM 23447</strain>
    </source>
</reference>
<dbReference type="PRINTS" id="PR00080">
    <property type="entry name" value="SDRFAMILY"/>
</dbReference>
<dbReference type="CDD" id="cd05233">
    <property type="entry name" value="SDR_c"/>
    <property type="match status" value="1"/>
</dbReference>
<dbReference type="PANTHER" id="PTHR42879:SF2">
    <property type="entry name" value="3-OXOACYL-[ACYL-CARRIER-PROTEIN] REDUCTASE FABG"/>
    <property type="match status" value="1"/>
</dbReference>
<dbReference type="SUPFAM" id="SSF51735">
    <property type="entry name" value="NAD(P)-binding Rossmann-fold domains"/>
    <property type="match status" value="1"/>
</dbReference>
<dbReference type="EC" id="1.1.1.100" evidence="2"/>
<dbReference type="EMBL" id="JACIEW010000001">
    <property type="protein sequence ID" value="MBB4051280.1"/>
    <property type="molecule type" value="Genomic_DNA"/>
</dbReference>
<dbReference type="InterPro" id="IPR036291">
    <property type="entry name" value="NAD(P)-bd_dom_sf"/>
</dbReference>
<dbReference type="InterPro" id="IPR050259">
    <property type="entry name" value="SDR"/>
</dbReference>
<organism evidence="2 3">
    <name type="scientific">Devosia subaequoris</name>
    <dbReference type="NCBI Taxonomy" id="395930"/>
    <lineage>
        <taxon>Bacteria</taxon>
        <taxon>Pseudomonadati</taxon>
        <taxon>Pseudomonadota</taxon>
        <taxon>Alphaproteobacteria</taxon>
        <taxon>Hyphomicrobiales</taxon>
        <taxon>Devosiaceae</taxon>
        <taxon>Devosia</taxon>
    </lineage>
</organism>
<evidence type="ECO:0000256" key="1">
    <source>
        <dbReference type="ARBA" id="ARBA00006484"/>
    </source>
</evidence>
<accession>A0A7W6ILR3</accession>
<dbReference type="GO" id="GO:0004316">
    <property type="term" value="F:3-oxoacyl-[acyl-carrier-protein] reductase (NADPH) activity"/>
    <property type="evidence" value="ECO:0007669"/>
    <property type="project" value="UniProtKB-EC"/>
</dbReference>
<gene>
    <name evidence="2" type="ORF">GGR20_000898</name>
</gene>
<keyword evidence="3" id="KW-1185">Reference proteome</keyword>
<comment type="similarity">
    <text evidence="1">Belongs to the short-chain dehydrogenases/reductases (SDR) family.</text>
</comment>
<protein>
    <submittedName>
        <fullName evidence="2">3-oxoacyl-[acyl-carrier protein] reductase</fullName>
        <ecNumber evidence="2">1.1.1.100</ecNumber>
    </submittedName>
</protein>
<dbReference type="RefSeq" id="WP_183309981.1">
    <property type="nucleotide sequence ID" value="NZ_JACIEW010000001.1"/>
</dbReference>
<comment type="caution">
    <text evidence="2">The sequence shown here is derived from an EMBL/GenBank/DDBJ whole genome shotgun (WGS) entry which is preliminary data.</text>
</comment>
<sequence length="237" mass="25726">MHAQKTVLVTGASRGIGFEIARQYAEDGYRLVTLSSSAWARDDLVPARHFSVDLSDRAAVDEAAEAMRGEAIDIVINNAGINKIAPFAEIDPAEFQRVQDVNVYAPFRFCQAAIPNMLAKGWGRIVNISSIWGMRSKELRASYSTSKFAIDGMTAAIAVEHSQNDILANSIAPGFIDTEMTRGLLNDAQIQALLSRVPARRLGKVTEIAAIVKWLGSDTNTFITGQNIPVDGGFTRA</sequence>
<dbReference type="GO" id="GO:0032787">
    <property type="term" value="P:monocarboxylic acid metabolic process"/>
    <property type="evidence" value="ECO:0007669"/>
    <property type="project" value="UniProtKB-ARBA"/>
</dbReference>
<evidence type="ECO:0000313" key="3">
    <source>
        <dbReference type="Proteomes" id="UP000547011"/>
    </source>
</evidence>
<dbReference type="FunFam" id="3.40.50.720:FF:000084">
    <property type="entry name" value="Short-chain dehydrogenase reductase"/>
    <property type="match status" value="1"/>
</dbReference>
<dbReference type="PRINTS" id="PR00081">
    <property type="entry name" value="GDHRDH"/>
</dbReference>
<name>A0A7W6ILR3_9HYPH</name>
<dbReference type="PROSITE" id="PS00061">
    <property type="entry name" value="ADH_SHORT"/>
    <property type="match status" value="1"/>
</dbReference>
<evidence type="ECO:0000313" key="2">
    <source>
        <dbReference type="EMBL" id="MBB4051280.1"/>
    </source>
</evidence>
<keyword evidence="2" id="KW-0560">Oxidoreductase</keyword>
<dbReference type="Gene3D" id="3.40.50.720">
    <property type="entry name" value="NAD(P)-binding Rossmann-like Domain"/>
    <property type="match status" value="1"/>
</dbReference>
<dbReference type="PANTHER" id="PTHR42879">
    <property type="entry name" value="3-OXOACYL-(ACYL-CARRIER-PROTEIN) REDUCTASE"/>
    <property type="match status" value="1"/>
</dbReference>
<dbReference type="Proteomes" id="UP000547011">
    <property type="component" value="Unassembled WGS sequence"/>
</dbReference>
<dbReference type="InterPro" id="IPR020904">
    <property type="entry name" value="Sc_DH/Rdtase_CS"/>
</dbReference>
<dbReference type="AlphaFoldDB" id="A0A7W6ILR3"/>